<dbReference type="EC" id="7.1.1.1" evidence="2"/>
<evidence type="ECO:0000256" key="5">
    <source>
        <dbReference type="ARBA" id="ARBA00022692"/>
    </source>
</evidence>
<evidence type="ECO:0000256" key="9">
    <source>
        <dbReference type="ARBA" id="ARBA00022989"/>
    </source>
</evidence>
<evidence type="ECO:0000256" key="1">
    <source>
        <dbReference type="ARBA" id="ARBA00004429"/>
    </source>
</evidence>
<evidence type="ECO:0000256" key="6">
    <source>
        <dbReference type="ARBA" id="ARBA00022741"/>
    </source>
</evidence>
<sequence length="526" mass="54919">MPLMIGVPREVFPGEKRVATVPEVVEKLVKLGFSVAVEAGAGDAANCSDETYRAAGARIVEGAAELWTGADIIFKVRGPSAEEVGLMREGQTLVSFIWPAQNPDLLQRLAAKKATVLAIDALPRTLSRAQKMDALTSQAGVAGYRAVIEAANAFGRFFNGQITAAGKVPPAKVFIAGAGVAGLAAIGTAAGLGAIVRANDTRAEVADQVVSLGGEFVKVDYEEEGSGGGGYAKVMSEGFQQAQRDMYAKQAKEVDIIITTALIPGRPAPKLITAEMVQSMKPGSVIVDMAAEQGGNCELTEPGSAVVKHGVTIVGYTDLVSRLAKQSSTLYATNLFRLTEELCKTKDGNIDVNMEDDAIRGLTVIKEGSITWPPPAPKPAAAPPAAAAAKPVVAAPKSHGHGKGGAPASGTRTAVVFGVAALLFWFIGANAPAAFLPHFTVFVLACFIGYMVVWNVTPALHTPLMSVTNAISSIIAIGALVQIAPPGQVRPDDWIRWLAMAGIALTSINMFGGFAVTQRMLAMFRK</sequence>
<keyword evidence="6" id="KW-0547">Nucleotide-binding</keyword>
<dbReference type="Pfam" id="PF01262">
    <property type="entry name" value="AlaDh_PNT_C"/>
    <property type="match status" value="1"/>
</dbReference>
<keyword evidence="4" id="KW-0997">Cell inner membrane</keyword>
<reference evidence="16" key="1">
    <citation type="submission" date="2016-10" db="EMBL/GenBank/DDBJ databases">
        <title>Sequence of Gallionella enrichment culture.</title>
        <authorList>
            <person name="Poehlein A."/>
            <person name="Muehling M."/>
            <person name="Daniel R."/>
        </authorList>
    </citation>
    <scope>NUCLEOTIDE SEQUENCE</scope>
</reference>
<dbReference type="AlphaFoldDB" id="A0A1J5SII6"/>
<dbReference type="Gene3D" id="3.40.50.720">
    <property type="entry name" value="NAD(P)-binding Rossmann-like Domain"/>
    <property type="match status" value="2"/>
</dbReference>
<name>A0A1J5SII6_9ZZZZ</name>
<dbReference type="SUPFAM" id="SSF52283">
    <property type="entry name" value="Formate/glycerate dehydrogenase catalytic domain-like"/>
    <property type="match status" value="1"/>
</dbReference>
<keyword evidence="7" id="KW-0521">NADP</keyword>
<feature type="domain" description="Alanine dehydrogenase/pyridine nucleotide transhydrogenase NAD(H)-binding" evidence="14">
    <location>
        <begin position="151"/>
        <end position="315"/>
    </location>
</feature>
<dbReference type="EMBL" id="MLJW01000062">
    <property type="protein sequence ID" value="OIR03848.1"/>
    <property type="molecule type" value="Genomic_DNA"/>
</dbReference>
<comment type="caution">
    <text evidence="16">The sequence shown here is derived from an EMBL/GenBank/DDBJ whole genome shotgun (WGS) entry which is preliminary data.</text>
</comment>
<evidence type="ECO:0000256" key="12">
    <source>
        <dbReference type="ARBA" id="ARBA00048202"/>
    </source>
</evidence>
<dbReference type="SUPFAM" id="SSF51735">
    <property type="entry name" value="NAD(P)-binding Rossmann-fold domains"/>
    <property type="match status" value="1"/>
</dbReference>
<dbReference type="InterPro" id="IPR026255">
    <property type="entry name" value="NADP_transhyd_a"/>
</dbReference>
<keyword evidence="10" id="KW-0520">NAD</keyword>
<gene>
    <name evidence="16" type="primary">pntA_4</name>
    <name evidence="16" type="ORF">GALL_140290</name>
</gene>
<organism evidence="16">
    <name type="scientific">mine drainage metagenome</name>
    <dbReference type="NCBI Taxonomy" id="410659"/>
    <lineage>
        <taxon>unclassified sequences</taxon>
        <taxon>metagenomes</taxon>
        <taxon>ecological metagenomes</taxon>
    </lineage>
</organism>
<dbReference type="InterPro" id="IPR007886">
    <property type="entry name" value="AlaDH/PNT_N"/>
</dbReference>
<accession>A0A1J5SII6</accession>
<dbReference type="PIRSF" id="PIRSF000203">
    <property type="entry name" value="NADP_transhydrogenase_alpha"/>
    <property type="match status" value="1"/>
</dbReference>
<evidence type="ECO:0000256" key="13">
    <source>
        <dbReference type="SAM" id="Phobius"/>
    </source>
</evidence>
<evidence type="ECO:0000313" key="16">
    <source>
        <dbReference type="EMBL" id="OIR03848.1"/>
    </source>
</evidence>
<dbReference type="CDD" id="cd05304">
    <property type="entry name" value="Rubrum_tdh"/>
    <property type="match status" value="1"/>
</dbReference>
<keyword evidence="11 13" id="KW-0472">Membrane</keyword>
<evidence type="ECO:0000259" key="14">
    <source>
        <dbReference type="SMART" id="SM01002"/>
    </source>
</evidence>
<dbReference type="InterPro" id="IPR024605">
    <property type="entry name" value="NADP_transhyd_a_C"/>
</dbReference>
<evidence type="ECO:0000256" key="2">
    <source>
        <dbReference type="ARBA" id="ARBA00012943"/>
    </source>
</evidence>
<evidence type="ECO:0000256" key="10">
    <source>
        <dbReference type="ARBA" id="ARBA00023027"/>
    </source>
</evidence>
<keyword evidence="8" id="KW-1278">Translocase</keyword>
<proteinExistence type="predicted"/>
<dbReference type="PANTHER" id="PTHR10160">
    <property type="entry name" value="NAD(P) TRANSHYDROGENASE"/>
    <property type="match status" value="1"/>
</dbReference>
<feature type="transmembrane region" description="Helical" evidence="13">
    <location>
        <begin position="464"/>
        <end position="483"/>
    </location>
</feature>
<evidence type="ECO:0000259" key="15">
    <source>
        <dbReference type="SMART" id="SM01003"/>
    </source>
</evidence>
<feature type="transmembrane region" description="Helical" evidence="13">
    <location>
        <begin position="495"/>
        <end position="516"/>
    </location>
</feature>
<dbReference type="SMART" id="SM01003">
    <property type="entry name" value="AlaDh_PNT_N"/>
    <property type="match status" value="1"/>
</dbReference>
<dbReference type="GO" id="GO:0008750">
    <property type="term" value="F:proton-translocating NAD(P)+ transhydrogenase activity"/>
    <property type="evidence" value="ECO:0007669"/>
    <property type="project" value="UniProtKB-EC"/>
</dbReference>
<evidence type="ECO:0000256" key="4">
    <source>
        <dbReference type="ARBA" id="ARBA00022519"/>
    </source>
</evidence>
<dbReference type="GO" id="GO:0005886">
    <property type="term" value="C:plasma membrane"/>
    <property type="evidence" value="ECO:0007669"/>
    <property type="project" value="UniProtKB-SubCell"/>
</dbReference>
<keyword evidence="16" id="KW-0560">Oxidoreductase</keyword>
<dbReference type="SMART" id="SM01002">
    <property type="entry name" value="AlaDh_PNT_C"/>
    <property type="match status" value="1"/>
</dbReference>
<evidence type="ECO:0000256" key="7">
    <source>
        <dbReference type="ARBA" id="ARBA00022857"/>
    </source>
</evidence>
<comment type="subcellular location">
    <subcellularLocation>
        <location evidence="1">Cell inner membrane</location>
        <topology evidence="1">Multi-pass membrane protein</topology>
    </subcellularLocation>
</comment>
<comment type="catalytic activity">
    <reaction evidence="12">
        <text>NAD(+) + NADPH + H(+)(in) = NADH + NADP(+) + H(+)(out)</text>
        <dbReference type="Rhea" id="RHEA:47992"/>
        <dbReference type="ChEBI" id="CHEBI:15378"/>
        <dbReference type="ChEBI" id="CHEBI:57540"/>
        <dbReference type="ChEBI" id="CHEBI:57783"/>
        <dbReference type="ChEBI" id="CHEBI:57945"/>
        <dbReference type="ChEBI" id="CHEBI:58349"/>
        <dbReference type="EC" id="7.1.1.1"/>
    </reaction>
</comment>
<evidence type="ECO:0000256" key="3">
    <source>
        <dbReference type="ARBA" id="ARBA00022475"/>
    </source>
</evidence>
<dbReference type="Pfam" id="PF05222">
    <property type="entry name" value="AlaDh_PNT_N"/>
    <property type="match status" value="1"/>
</dbReference>
<feature type="transmembrane region" description="Helical" evidence="13">
    <location>
        <begin position="173"/>
        <end position="196"/>
    </location>
</feature>
<dbReference type="NCBIfam" id="NF006942">
    <property type="entry name" value="PRK09424.1"/>
    <property type="match status" value="1"/>
</dbReference>
<dbReference type="GO" id="GO:0006740">
    <property type="term" value="P:NADPH regeneration"/>
    <property type="evidence" value="ECO:0007669"/>
    <property type="project" value="TreeGrafter"/>
</dbReference>
<feature type="domain" description="Alanine dehydrogenase/pyridine nucleotide transhydrogenase N-terminal" evidence="15">
    <location>
        <begin position="6"/>
        <end position="142"/>
    </location>
</feature>
<evidence type="ECO:0000256" key="8">
    <source>
        <dbReference type="ARBA" id="ARBA00022967"/>
    </source>
</evidence>
<dbReference type="Pfam" id="PF12769">
    <property type="entry name" value="PNTB_4TM"/>
    <property type="match status" value="1"/>
</dbReference>
<dbReference type="NCBIfam" id="TIGR00561">
    <property type="entry name" value="pntA"/>
    <property type="match status" value="1"/>
</dbReference>
<protein>
    <recommendedName>
        <fullName evidence="2">proton-translocating NAD(P)(+) transhydrogenase</fullName>
        <ecNumber evidence="2">7.1.1.1</ecNumber>
    </recommendedName>
</protein>
<dbReference type="InterPro" id="IPR007698">
    <property type="entry name" value="AlaDH/PNT_NAD(H)-bd"/>
</dbReference>
<feature type="transmembrane region" description="Helical" evidence="13">
    <location>
        <begin position="439"/>
        <end position="457"/>
    </location>
</feature>
<evidence type="ECO:0000256" key="11">
    <source>
        <dbReference type="ARBA" id="ARBA00023136"/>
    </source>
</evidence>
<feature type="transmembrane region" description="Helical" evidence="13">
    <location>
        <begin position="413"/>
        <end position="433"/>
    </location>
</feature>
<keyword evidence="9 13" id="KW-1133">Transmembrane helix</keyword>
<dbReference type="GO" id="GO:0016491">
    <property type="term" value="F:oxidoreductase activity"/>
    <property type="evidence" value="ECO:0007669"/>
    <property type="project" value="UniProtKB-KW"/>
</dbReference>
<dbReference type="FunFam" id="3.40.50.720:FF:000028">
    <property type="entry name" value="NAD(P) transhydrogenase subunit alpha"/>
    <property type="match status" value="1"/>
</dbReference>
<keyword evidence="5 13" id="KW-0812">Transmembrane</keyword>
<dbReference type="InterPro" id="IPR036291">
    <property type="entry name" value="NAD(P)-bd_dom_sf"/>
</dbReference>
<keyword evidence="3" id="KW-1003">Cell membrane</keyword>
<dbReference type="PANTHER" id="PTHR10160:SF19">
    <property type="entry name" value="PROTON-TRANSLOCATING NAD(P)(+) TRANSHYDROGENASE"/>
    <property type="match status" value="1"/>
</dbReference>
<dbReference type="GO" id="GO:0050661">
    <property type="term" value="F:NADP binding"/>
    <property type="evidence" value="ECO:0007669"/>
    <property type="project" value="TreeGrafter"/>
</dbReference>